<evidence type="ECO:0000313" key="2">
    <source>
        <dbReference type="EMBL" id="KHJ79139.1"/>
    </source>
</evidence>
<reference evidence="2 3" key="1">
    <citation type="submission" date="2014-03" db="EMBL/GenBank/DDBJ databases">
        <title>Draft genome of the hookworm Oesophagostomum dentatum.</title>
        <authorList>
            <person name="Mitreva M."/>
        </authorList>
    </citation>
    <scope>NUCLEOTIDE SEQUENCE [LARGE SCALE GENOMIC DNA]</scope>
    <source>
        <strain evidence="2 3">OD-Hann</strain>
    </source>
</reference>
<sequence>MTVVAQLVILLAIVLLLRLLFSLLKLYFMDEILSSISMLIVAAFLLWSFCYATESFPEAKMTRSLSYNGTSKKDRKGFKTRLSAMGQKKAL</sequence>
<accession>A0A0B1S2K7</accession>
<proteinExistence type="predicted"/>
<keyword evidence="3" id="KW-1185">Reference proteome</keyword>
<dbReference type="AlphaFoldDB" id="A0A0B1S2K7"/>
<feature type="transmembrane region" description="Helical" evidence="1">
    <location>
        <begin position="32"/>
        <end position="53"/>
    </location>
</feature>
<keyword evidence="1" id="KW-0472">Membrane</keyword>
<evidence type="ECO:0000313" key="3">
    <source>
        <dbReference type="Proteomes" id="UP000053660"/>
    </source>
</evidence>
<protein>
    <submittedName>
        <fullName evidence="2">Uncharacterized protein</fullName>
    </submittedName>
</protein>
<name>A0A0B1S2K7_OESDE</name>
<keyword evidence="1" id="KW-1133">Transmembrane helix</keyword>
<evidence type="ECO:0000256" key="1">
    <source>
        <dbReference type="SAM" id="Phobius"/>
    </source>
</evidence>
<dbReference type="EMBL" id="KN606750">
    <property type="protein sequence ID" value="KHJ79139.1"/>
    <property type="molecule type" value="Genomic_DNA"/>
</dbReference>
<organism evidence="2 3">
    <name type="scientific">Oesophagostomum dentatum</name>
    <name type="common">Nodular worm</name>
    <dbReference type="NCBI Taxonomy" id="61180"/>
    <lineage>
        <taxon>Eukaryota</taxon>
        <taxon>Metazoa</taxon>
        <taxon>Ecdysozoa</taxon>
        <taxon>Nematoda</taxon>
        <taxon>Chromadorea</taxon>
        <taxon>Rhabditida</taxon>
        <taxon>Rhabditina</taxon>
        <taxon>Rhabditomorpha</taxon>
        <taxon>Strongyloidea</taxon>
        <taxon>Strongylidae</taxon>
        <taxon>Oesophagostomum</taxon>
    </lineage>
</organism>
<keyword evidence="1" id="KW-0812">Transmembrane</keyword>
<gene>
    <name evidence="2" type="ORF">OESDEN_21223</name>
</gene>
<dbReference type="Proteomes" id="UP000053660">
    <property type="component" value="Unassembled WGS sequence"/>
</dbReference>